<name>A0A5J4RHY3_9ZZZZ</name>
<sequence length="51" mass="6098">MKLQRSCIYIAISHILLYSTPLESNITFICLFYKYLNPPDSFFNKFKQALY</sequence>
<keyword evidence="1" id="KW-0812">Transmembrane</keyword>
<protein>
    <submittedName>
        <fullName evidence="2">Uncharacterized protein</fullName>
    </submittedName>
</protein>
<dbReference type="EMBL" id="SNRY01001218">
    <property type="protein sequence ID" value="KAA6332613.1"/>
    <property type="molecule type" value="Genomic_DNA"/>
</dbReference>
<keyword evidence="1" id="KW-0472">Membrane</keyword>
<feature type="transmembrane region" description="Helical" evidence="1">
    <location>
        <begin position="7"/>
        <end position="36"/>
    </location>
</feature>
<evidence type="ECO:0000313" key="2">
    <source>
        <dbReference type="EMBL" id="KAA6332613.1"/>
    </source>
</evidence>
<organism evidence="2">
    <name type="scientific">termite gut metagenome</name>
    <dbReference type="NCBI Taxonomy" id="433724"/>
    <lineage>
        <taxon>unclassified sequences</taxon>
        <taxon>metagenomes</taxon>
        <taxon>organismal metagenomes</taxon>
    </lineage>
</organism>
<keyword evidence="1" id="KW-1133">Transmembrane helix</keyword>
<gene>
    <name evidence="2" type="ORF">EZS27_018899</name>
</gene>
<evidence type="ECO:0000256" key="1">
    <source>
        <dbReference type="SAM" id="Phobius"/>
    </source>
</evidence>
<accession>A0A5J4RHY3</accession>
<comment type="caution">
    <text evidence="2">The sequence shown here is derived from an EMBL/GenBank/DDBJ whole genome shotgun (WGS) entry which is preliminary data.</text>
</comment>
<reference evidence="2" key="1">
    <citation type="submission" date="2019-03" db="EMBL/GenBank/DDBJ databases">
        <title>Single cell metagenomics reveals metabolic interactions within the superorganism composed of flagellate Streblomastix strix and complex community of Bacteroidetes bacteria on its surface.</title>
        <authorList>
            <person name="Treitli S.C."/>
            <person name="Kolisko M."/>
            <person name="Husnik F."/>
            <person name="Keeling P."/>
            <person name="Hampl V."/>
        </authorList>
    </citation>
    <scope>NUCLEOTIDE SEQUENCE</scope>
    <source>
        <strain evidence="2">STM</strain>
    </source>
</reference>
<proteinExistence type="predicted"/>
<dbReference type="AlphaFoldDB" id="A0A5J4RHY3"/>